<reference evidence="2 3" key="1">
    <citation type="submission" date="2024-07" db="EMBL/GenBank/DDBJ databases">
        <title>Section-level genome sequencing and comparative genomics of Aspergillus sections Usti and Cavernicolus.</title>
        <authorList>
            <consortium name="Lawrence Berkeley National Laboratory"/>
            <person name="Nybo J.L."/>
            <person name="Vesth T.C."/>
            <person name="Theobald S."/>
            <person name="Frisvad J.C."/>
            <person name="Larsen T.O."/>
            <person name="Kjaerboelling I."/>
            <person name="Rothschild-Mancinelli K."/>
            <person name="Lyhne E.K."/>
            <person name="Kogle M.E."/>
            <person name="Barry K."/>
            <person name="Clum A."/>
            <person name="Na H."/>
            <person name="Ledsgaard L."/>
            <person name="Lin J."/>
            <person name="Lipzen A."/>
            <person name="Kuo A."/>
            <person name="Riley R."/>
            <person name="Mondo S."/>
            <person name="Labutti K."/>
            <person name="Haridas S."/>
            <person name="Pangalinan J."/>
            <person name="Salamov A.A."/>
            <person name="Simmons B.A."/>
            <person name="Magnuson J.K."/>
            <person name="Chen J."/>
            <person name="Drula E."/>
            <person name="Henrissat B."/>
            <person name="Wiebenga A."/>
            <person name="Lubbers R.J."/>
            <person name="Gomes A.C."/>
            <person name="Macurrencykelacurrency M.R."/>
            <person name="Stajich J."/>
            <person name="Grigoriev I.V."/>
            <person name="Mortensen U.H."/>
            <person name="De Vries R.P."/>
            <person name="Baker S.E."/>
            <person name="Andersen M.R."/>
        </authorList>
    </citation>
    <scope>NUCLEOTIDE SEQUENCE [LARGE SCALE GENOMIC DNA]</scope>
    <source>
        <strain evidence="2 3">CBS 449.75</strain>
    </source>
</reference>
<comment type="caution">
    <text evidence="2">The sequence shown here is derived from an EMBL/GenBank/DDBJ whole genome shotgun (WGS) entry which is preliminary data.</text>
</comment>
<feature type="region of interest" description="Disordered" evidence="1">
    <location>
        <begin position="114"/>
        <end position="134"/>
    </location>
</feature>
<feature type="compositionally biased region" description="Basic residues" evidence="1">
    <location>
        <begin position="125"/>
        <end position="134"/>
    </location>
</feature>
<dbReference type="EMBL" id="JBFXLQ010000003">
    <property type="protein sequence ID" value="KAL2871724.1"/>
    <property type="molecule type" value="Genomic_DNA"/>
</dbReference>
<dbReference type="Proteomes" id="UP001610432">
    <property type="component" value="Unassembled WGS sequence"/>
</dbReference>
<evidence type="ECO:0000256" key="1">
    <source>
        <dbReference type="SAM" id="MobiDB-lite"/>
    </source>
</evidence>
<dbReference type="RefSeq" id="XP_070890703.1">
    <property type="nucleotide sequence ID" value="XM_071025049.1"/>
</dbReference>
<accession>A0ABR4M565</accession>
<proteinExistence type="predicted"/>
<sequence length="134" mass="14433">MTQAKNELASPTSHLSPEANQVSQGRQSIYLLSTGAHTDRQVMSHTLPSTLTKEVAKLARLSNLQNALPGSMRSLPVAAIVAGGVLAKVTGTSNTVEERMLGVEEMITLDKPGHEQRHENDQGAHRHKGQGQYT</sequence>
<organism evidence="2 3">
    <name type="scientific">Aspergillus lucknowensis</name>
    <dbReference type="NCBI Taxonomy" id="176173"/>
    <lineage>
        <taxon>Eukaryota</taxon>
        <taxon>Fungi</taxon>
        <taxon>Dikarya</taxon>
        <taxon>Ascomycota</taxon>
        <taxon>Pezizomycotina</taxon>
        <taxon>Eurotiomycetes</taxon>
        <taxon>Eurotiomycetidae</taxon>
        <taxon>Eurotiales</taxon>
        <taxon>Aspergillaceae</taxon>
        <taxon>Aspergillus</taxon>
        <taxon>Aspergillus subgen. Nidulantes</taxon>
    </lineage>
</organism>
<keyword evidence="3" id="KW-1185">Reference proteome</keyword>
<evidence type="ECO:0000313" key="3">
    <source>
        <dbReference type="Proteomes" id="UP001610432"/>
    </source>
</evidence>
<dbReference type="GeneID" id="98140121"/>
<feature type="compositionally biased region" description="Basic and acidic residues" evidence="1">
    <location>
        <begin position="114"/>
        <end position="124"/>
    </location>
</feature>
<evidence type="ECO:0000313" key="2">
    <source>
        <dbReference type="EMBL" id="KAL2871724.1"/>
    </source>
</evidence>
<feature type="region of interest" description="Disordered" evidence="1">
    <location>
        <begin position="1"/>
        <end position="23"/>
    </location>
</feature>
<protein>
    <submittedName>
        <fullName evidence="2">Uncharacterized protein</fullName>
    </submittedName>
</protein>
<name>A0ABR4M565_9EURO</name>
<gene>
    <name evidence="2" type="ORF">BJX67DRAFT_167868</name>
</gene>